<keyword evidence="1" id="KW-0472">Membrane</keyword>
<sequence>MWQVHWTSFCTDSLRASPLQSGNCGYKPDLNPNVQIPCPPKGWKWGARSILEKGYNILQGHPPIMSNPTKEIATPCPPSLWIQSSLLTLRHLFYFQRSCQHSCLGAHTKICWVVWMSPGGKRKGKKRLWSFFGKAQRKMNERTNGKNIMNKITPRQNNEAPTMMLKRNFDGTWELTSDSFRQFLDYLSNPLQHDIIFQSFLSIHTSNNPSSSMVRPQKTLSGSSTILLACSKRFDLQTLLYFKLLIIFYFLCVTLRLDCGAICPPHEMLRRVIRFHVSTAFCTSCFSSSLFLILIASCLSHHIGDFIFLPANLCGSGISQVISYFPPLLSSQNCPPTNPRASGISHLAIALLSYLSLKWSLLSLRYFEDTFTSIFEPFHLCFNQPNLPLSILGWPHDRSLHVSAHLVDILLQLKWSELVVERMVD</sequence>
<evidence type="ECO:0000313" key="2">
    <source>
        <dbReference type="EMBL" id="KNZ54795.1"/>
    </source>
</evidence>
<accession>A0A0L6V3S4</accession>
<protein>
    <submittedName>
        <fullName evidence="2">Uncharacterized protein</fullName>
    </submittedName>
</protein>
<reference evidence="2 3" key="1">
    <citation type="submission" date="2015-08" db="EMBL/GenBank/DDBJ databases">
        <title>Next Generation Sequencing and Analysis of the Genome of Puccinia sorghi L Schw, the Causal Agent of Maize Common Rust.</title>
        <authorList>
            <person name="Rochi L."/>
            <person name="Burguener G."/>
            <person name="Darino M."/>
            <person name="Turjanski A."/>
            <person name="Kreff E."/>
            <person name="Dieguez M.J."/>
            <person name="Sacco F."/>
        </authorList>
    </citation>
    <scope>NUCLEOTIDE SEQUENCE [LARGE SCALE GENOMIC DNA]</scope>
    <source>
        <strain evidence="2 3">RO10H11247</strain>
    </source>
</reference>
<dbReference type="VEuPathDB" id="FungiDB:VP01_2853g1"/>
<dbReference type="AlphaFoldDB" id="A0A0L6V3S4"/>
<feature type="transmembrane region" description="Helical" evidence="1">
    <location>
        <begin position="337"/>
        <end position="357"/>
    </location>
</feature>
<evidence type="ECO:0000256" key="1">
    <source>
        <dbReference type="SAM" id="Phobius"/>
    </source>
</evidence>
<dbReference type="EMBL" id="LAVV01007783">
    <property type="protein sequence ID" value="KNZ54795.1"/>
    <property type="molecule type" value="Genomic_DNA"/>
</dbReference>
<organism evidence="2 3">
    <name type="scientific">Puccinia sorghi</name>
    <dbReference type="NCBI Taxonomy" id="27349"/>
    <lineage>
        <taxon>Eukaryota</taxon>
        <taxon>Fungi</taxon>
        <taxon>Dikarya</taxon>
        <taxon>Basidiomycota</taxon>
        <taxon>Pucciniomycotina</taxon>
        <taxon>Pucciniomycetes</taxon>
        <taxon>Pucciniales</taxon>
        <taxon>Pucciniaceae</taxon>
        <taxon>Puccinia</taxon>
    </lineage>
</organism>
<gene>
    <name evidence="2" type="ORF">VP01_2853g1</name>
</gene>
<feature type="transmembrane region" description="Helical" evidence="1">
    <location>
        <begin position="240"/>
        <end position="257"/>
    </location>
</feature>
<keyword evidence="1" id="KW-1133">Transmembrane helix</keyword>
<keyword evidence="1" id="KW-0812">Transmembrane</keyword>
<dbReference type="Proteomes" id="UP000037035">
    <property type="component" value="Unassembled WGS sequence"/>
</dbReference>
<feature type="transmembrane region" description="Helical" evidence="1">
    <location>
        <begin position="306"/>
        <end position="325"/>
    </location>
</feature>
<comment type="caution">
    <text evidence="2">The sequence shown here is derived from an EMBL/GenBank/DDBJ whole genome shotgun (WGS) entry which is preliminary data.</text>
</comment>
<keyword evidence="3" id="KW-1185">Reference proteome</keyword>
<proteinExistence type="predicted"/>
<feature type="transmembrane region" description="Helical" evidence="1">
    <location>
        <begin position="277"/>
        <end position="299"/>
    </location>
</feature>
<name>A0A0L6V3S4_9BASI</name>
<evidence type="ECO:0000313" key="3">
    <source>
        <dbReference type="Proteomes" id="UP000037035"/>
    </source>
</evidence>